<feature type="repeat" description="Pumilio" evidence="3">
    <location>
        <begin position="148"/>
        <end position="183"/>
    </location>
</feature>
<reference evidence="6" key="1">
    <citation type="journal article" date="2015" name="J. Med. Entomol.">
        <title>A Deep Insight Into the Sialotranscriptome of the Chagas Disease Vector, Panstrongylus megistus (Hemiptera: Heteroptera).</title>
        <authorList>
            <person name="Ribeiro J.M."/>
            <person name="Schwarz A."/>
            <person name="Francischetti I.M."/>
        </authorList>
    </citation>
    <scope>NUCLEOTIDE SEQUENCE</scope>
    <source>
        <tissue evidence="6">Salivary glands</tissue>
    </source>
</reference>
<feature type="domain" description="PUM-HD" evidence="5">
    <location>
        <begin position="84"/>
        <end position="433"/>
    </location>
</feature>
<dbReference type="EMBL" id="GBGD01000888">
    <property type="protein sequence ID" value="JAC88001.1"/>
    <property type="molecule type" value="mRNA"/>
</dbReference>
<dbReference type="GO" id="GO:0006417">
    <property type="term" value="P:regulation of translation"/>
    <property type="evidence" value="ECO:0007669"/>
    <property type="project" value="TreeGrafter"/>
</dbReference>
<feature type="compositionally biased region" description="Basic and acidic residues" evidence="4">
    <location>
        <begin position="24"/>
        <end position="38"/>
    </location>
</feature>
<dbReference type="PROSITE" id="PS50303">
    <property type="entry name" value="PUM_HD"/>
    <property type="match status" value="1"/>
</dbReference>
<dbReference type="Pfam" id="PF08144">
    <property type="entry name" value="CPL"/>
    <property type="match status" value="1"/>
</dbReference>
<dbReference type="SUPFAM" id="SSF48371">
    <property type="entry name" value="ARM repeat"/>
    <property type="match status" value="1"/>
</dbReference>
<feature type="compositionally biased region" description="Basic residues" evidence="4">
    <location>
        <begin position="1"/>
        <end position="11"/>
    </location>
</feature>
<keyword evidence="2" id="KW-0694">RNA-binding</keyword>
<evidence type="ECO:0000256" key="4">
    <source>
        <dbReference type="SAM" id="MobiDB-lite"/>
    </source>
</evidence>
<name>A0A069DVZ1_9HEMI</name>
<dbReference type="AlphaFoldDB" id="A0A069DVZ1"/>
<evidence type="ECO:0000259" key="5">
    <source>
        <dbReference type="PROSITE" id="PS50303"/>
    </source>
</evidence>
<dbReference type="GO" id="GO:0003729">
    <property type="term" value="F:mRNA binding"/>
    <property type="evidence" value="ECO:0007669"/>
    <property type="project" value="TreeGrafter"/>
</dbReference>
<evidence type="ECO:0000256" key="3">
    <source>
        <dbReference type="PROSITE-ProRule" id="PRU00317"/>
    </source>
</evidence>
<accession>A0A069DVZ1</accession>
<dbReference type="Gene3D" id="1.25.10.10">
    <property type="entry name" value="Leucine-rich Repeat Variant"/>
    <property type="match status" value="2"/>
</dbReference>
<dbReference type="SMART" id="SM00025">
    <property type="entry name" value="Pumilio"/>
    <property type="match status" value="5"/>
</dbReference>
<dbReference type="PANTHER" id="PTHR13389:SF0">
    <property type="entry name" value="PUMILIO HOMOLOG 3"/>
    <property type="match status" value="1"/>
</dbReference>
<dbReference type="InterPro" id="IPR011989">
    <property type="entry name" value="ARM-like"/>
</dbReference>
<sequence length="604" mass="68752">KKMKSMKGKVRINKEVTAIPFKKSRQDNGKDKSKKSSEDATVSARAPKVTMPISKDQKPNWMEIKKRARVIKENRKKRNHVAQAVKKLFEELKSGNCPQGKRKQLLNSMKSLLKGKLSQIVLSHDMSRVVQCMLRVGAADIHDFIVRELQNTLTDLAKRKYSRHIIKSALKHTNSSLRRRIIHILSEDALTLMSYKISSPIIEEVYIKYANAKEKATIRQCIYGDIYKGLKTTATKIDAICKQNPDLAPAINTAIKNNLLKLLQKEWCCKSIIVTSVSNEFLNSCQKQDRQEFLDLLKSKILELIVTKDGCYLAMQALWNANTKEKKIIVKSLQEQVIPLAKSDAGSFFLLSLFDCVDDTVLMKKAILSKLCQHLEDVLMNNHGRRIIMYLFGHQDAKSFFSAIELEKLKQASTSEYIKKDQKQRLSELREACFVKILKHMQNAPEFWISNGALGLAAATILQHQPDLLQSSEESQALEAAFDALAEHIVQTNITKPDGTQQMGIESGSVHHILKKIIFNDPSRHNDSFVSFSECLLKHLDKDVINSWLAVNRGCLILVFMLETKIQTVIEKIKEFFCDKKMNKILKQQSTEGATVLRKKLEES</sequence>
<keyword evidence="1" id="KW-0677">Repeat</keyword>
<dbReference type="InterPro" id="IPR040059">
    <property type="entry name" value="PUM3"/>
</dbReference>
<proteinExistence type="evidence at transcript level"/>
<evidence type="ECO:0000256" key="2">
    <source>
        <dbReference type="ARBA" id="ARBA00022884"/>
    </source>
</evidence>
<evidence type="ECO:0000313" key="6">
    <source>
        <dbReference type="EMBL" id="JAC88001.1"/>
    </source>
</evidence>
<feature type="non-terminal residue" evidence="6">
    <location>
        <position position="1"/>
    </location>
</feature>
<dbReference type="PANTHER" id="PTHR13389">
    <property type="entry name" value="PUMILIO HOMOLOG 3"/>
    <property type="match status" value="1"/>
</dbReference>
<dbReference type="GO" id="GO:0005730">
    <property type="term" value="C:nucleolus"/>
    <property type="evidence" value="ECO:0007669"/>
    <property type="project" value="TreeGrafter"/>
</dbReference>
<protein>
    <submittedName>
        <fullName evidence="6">Putative puf family rna-binding protein</fullName>
    </submittedName>
</protein>
<feature type="region of interest" description="Disordered" evidence="4">
    <location>
        <begin position="1"/>
        <end position="49"/>
    </location>
</feature>
<evidence type="ECO:0000256" key="1">
    <source>
        <dbReference type="ARBA" id="ARBA00022737"/>
    </source>
</evidence>
<dbReference type="InterPro" id="IPR033133">
    <property type="entry name" value="PUM-HD"/>
</dbReference>
<organism evidence="6">
    <name type="scientific">Panstrongylus megistus</name>
    <dbReference type="NCBI Taxonomy" id="65343"/>
    <lineage>
        <taxon>Eukaryota</taxon>
        <taxon>Metazoa</taxon>
        <taxon>Ecdysozoa</taxon>
        <taxon>Arthropoda</taxon>
        <taxon>Hexapoda</taxon>
        <taxon>Insecta</taxon>
        <taxon>Pterygota</taxon>
        <taxon>Neoptera</taxon>
        <taxon>Paraneoptera</taxon>
        <taxon>Hemiptera</taxon>
        <taxon>Heteroptera</taxon>
        <taxon>Panheteroptera</taxon>
        <taxon>Cimicomorpha</taxon>
        <taxon>Reduviidae</taxon>
        <taxon>Triatominae</taxon>
        <taxon>Panstrongylus</taxon>
    </lineage>
</organism>
<dbReference type="InterPro" id="IPR012959">
    <property type="entry name" value="CPL_dom"/>
</dbReference>
<dbReference type="InterPro" id="IPR016024">
    <property type="entry name" value="ARM-type_fold"/>
</dbReference>
<dbReference type="PROSITE" id="PS50302">
    <property type="entry name" value="PUM"/>
    <property type="match status" value="1"/>
</dbReference>
<dbReference type="InterPro" id="IPR001313">
    <property type="entry name" value="Pumilio_RNA-bd_rpt"/>
</dbReference>